<dbReference type="Gene3D" id="3.40.1480.10">
    <property type="entry name" value="MOFRL domain"/>
    <property type="match status" value="1"/>
</dbReference>
<reference evidence="3 4" key="1">
    <citation type="submission" date="2016-11" db="EMBL/GenBank/DDBJ databases">
        <title>Study of marine rhodopsin-containing bacteria.</title>
        <authorList>
            <person name="Yoshizawa S."/>
            <person name="Kumagai Y."/>
            <person name="Kogure K."/>
        </authorList>
    </citation>
    <scope>NUCLEOTIDE SEQUENCE [LARGE SCALE GENOMIC DNA]</scope>
    <source>
        <strain evidence="3 4">SAORIC-28</strain>
    </source>
</reference>
<feature type="domain" description="MOFRL-associated" evidence="2">
    <location>
        <begin position="10"/>
        <end position="247"/>
    </location>
</feature>
<proteinExistence type="predicted"/>
<dbReference type="GO" id="GO:0008887">
    <property type="term" value="F:glycerate kinase activity"/>
    <property type="evidence" value="ECO:0007669"/>
    <property type="project" value="InterPro"/>
</dbReference>
<dbReference type="GO" id="GO:0005737">
    <property type="term" value="C:cytoplasm"/>
    <property type="evidence" value="ECO:0007669"/>
    <property type="project" value="TreeGrafter"/>
</dbReference>
<evidence type="ECO:0008006" key="5">
    <source>
        <dbReference type="Google" id="ProtNLM"/>
    </source>
</evidence>
<dbReference type="Proteomes" id="UP000216339">
    <property type="component" value="Unassembled WGS sequence"/>
</dbReference>
<protein>
    <recommendedName>
        <fullName evidence="5">Glycerate kinase</fullName>
    </recommendedName>
</protein>
<comment type="caution">
    <text evidence="3">The sequence shown here is derived from an EMBL/GenBank/DDBJ whole genome shotgun (WGS) entry which is preliminary data.</text>
</comment>
<feature type="domain" description="MOFRL" evidence="1">
    <location>
        <begin position="327"/>
        <end position="433"/>
    </location>
</feature>
<dbReference type="RefSeq" id="WP_095509363.1">
    <property type="nucleotide sequence ID" value="NZ_MQWD01000001.1"/>
</dbReference>
<dbReference type="InterPro" id="IPR037035">
    <property type="entry name" value="GK-like_C_sf"/>
</dbReference>
<organism evidence="3 4">
    <name type="scientific">Rubrivirga marina</name>
    <dbReference type="NCBI Taxonomy" id="1196024"/>
    <lineage>
        <taxon>Bacteria</taxon>
        <taxon>Pseudomonadati</taxon>
        <taxon>Rhodothermota</taxon>
        <taxon>Rhodothermia</taxon>
        <taxon>Rhodothermales</taxon>
        <taxon>Rubricoccaceae</taxon>
        <taxon>Rubrivirga</taxon>
    </lineage>
</organism>
<dbReference type="EMBL" id="MQWD01000001">
    <property type="protein sequence ID" value="PAP75722.1"/>
    <property type="molecule type" value="Genomic_DNA"/>
</dbReference>
<dbReference type="AlphaFoldDB" id="A0A271IX12"/>
<sequence>MPRPDLAHDARRVFDAAVRAVQAPALLDAPDLDALAGRPLASFDRVIVVGAGKASIPLAGALDARIGADVRVDGAVVVPTGYAATVPADLPRPSRIAVTEAGHPVPTPASAAAASAALTLAEAAGPDDLVVALVSGGGSALWGLPPVGVSLDDVRATTRLLLESGVPIGGINTVRKHLSRISGGRLALAAAPARVLALVLSDVVGDDPAVIGSGPTVPDPTTFADALAVLRDAGLMGAVPSPVRRHLDAGAAGDVADTPGPDHPAFGAVTTYVIGTNETALDAAAREAARLGYAVERVEREVEGKARAIGRRVAEAALAVNPGRPTCRLWGGETTVTVTGTGRGGRNQEVALAAALYLDRAPEVDAVVLSGGTDGVDGPTDAAGGWASPRTADAIRQAGLDPAERLTDNDAYPALDAAGALVRTGPTHTNVADVIVGLTAPRGATS</sequence>
<dbReference type="InterPro" id="IPR025286">
    <property type="entry name" value="MOFRL_assoc_dom"/>
</dbReference>
<dbReference type="InterPro" id="IPR039760">
    <property type="entry name" value="MOFRL_protein"/>
</dbReference>
<dbReference type="InterPro" id="IPR007835">
    <property type="entry name" value="MOFRL"/>
</dbReference>
<dbReference type="InterPro" id="IPR038614">
    <property type="entry name" value="GK_N_sf"/>
</dbReference>
<name>A0A271IX12_9BACT</name>
<evidence type="ECO:0000259" key="1">
    <source>
        <dbReference type="Pfam" id="PF05161"/>
    </source>
</evidence>
<gene>
    <name evidence="3" type="ORF">BSZ37_04350</name>
</gene>
<dbReference type="OrthoDB" id="9766552at2"/>
<dbReference type="PANTHER" id="PTHR12227:SF0">
    <property type="entry name" value="GLYCERATE KINASE"/>
    <property type="match status" value="1"/>
</dbReference>
<evidence type="ECO:0000313" key="3">
    <source>
        <dbReference type="EMBL" id="PAP75722.1"/>
    </source>
</evidence>
<evidence type="ECO:0000313" key="4">
    <source>
        <dbReference type="Proteomes" id="UP000216339"/>
    </source>
</evidence>
<dbReference type="PANTHER" id="PTHR12227">
    <property type="entry name" value="GLYCERATE KINASE"/>
    <property type="match status" value="1"/>
</dbReference>
<keyword evidence="4" id="KW-1185">Reference proteome</keyword>
<evidence type="ECO:0000259" key="2">
    <source>
        <dbReference type="Pfam" id="PF13660"/>
    </source>
</evidence>
<accession>A0A271IX12</accession>
<dbReference type="SUPFAM" id="SSF82544">
    <property type="entry name" value="GckA/TtuD-like"/>
    <property type="match status" value="1"/>
</dbReference>
<dbReference type="Pfam" id="PF05161">
    <property type="entry name" value="MOFRL"/>
    <property type="match status" value="1"/>
</dbReference>
<dbReference type="Gene3D" id="3.40.50.10180">
    <property type="entry name" value="Glycerate kinase, MOFRL-like N-terminal domain"/>
    <property type="match status" value="1"/>
</dbReference>
<dbReference type="Pfam" id="PF13660">
    <property type="entry name" value="DUF4147"/>
    <property type="match status" value="1"/>
</dbReference>